<evidence type="ECO:0000313" key="5">
    <source>
        <dbReference type="Proteomes" id="UP000018958"/>
    </source>
</evidence>
<keyword evidence="2" id="KW-0479">Metal-binding</keyword>
<evidence type="ECO:0000256" key="2">
    <source>
        <dbReference type="ARBA" id="ARBA00022723"/>
    </source>
</evidence>
<organism evidence="4 5">
    <name type="scientific">Phytophthora nicotianae CJ01A1</name>
    <dbReference type="NCBI Taxonomy" id="1317063"/>
    <lineage>
        <taxon>Eukaryota</taxon>
        <taxon>Sar</taxon>
        <taxon>Stramenopiles</taxon>
        <taxon>Oomycota</taxon>
        <taxon>Peronosporomycetes</taxon>
        <taxon>Peronosporales</taxon>
        <taxon>Peronosporaceae</taxon>
        <taxon>Phytophthora</taxon>
    </lineage>
</organism>
<comment type="caution">
    <text evidence="4">The sequence shown here is derived from an EMBL/GenBank/DDBJ whole genome shotgun (WGS) entry which is preliminary data.</text>
</comment>
<reference evidence="4 5" key="1">
    <citation type="submission" date="2013-11" db="EMBL/GenBank/DDBJ databases">
        <title>The Genome Sequence of Phytophthora parasitica CJ01A1.</title>
        <authorList>
            <consortium name="The Broad Institute Genomics Platform"/>
            <person name="Russ C."/>
            <person name="Tyler B."/>
            <person name="Panabieres F."/>
            <person name="Shan W."/>
            <person name="Tripathy S."/>
            <person name="Grunwald N."/>
            <person name="Machado M."/>
            <person name="Johnson C.S."/>
            <person name="Walker B."/>
            <person name="Young S.K."/>
            <person name="Zeng Q."/>
            <person name="Gargeya S."/>
            <person name="Fitzgerald M."/>
            <person name="Haas B."/>
            <person name="Abouelleil A."/>
            <person name="Allen A.W."/>
            <person name="Alvarado L."/>
            <person name="Arachchi H.M."/>
            <person name="Berlin A.M."/>
            <person name="Chapman S.B."/>
            <person name="Gainer-Dewar J."/>
            <person name="Goldberg J."/>
            <person name="Griggs A."/>
            <person name="Gujja S."/>
            <person name="Hansen M."/>
            <person name="Howarth C."/>
            <person name="Imamovic A."/>
            <person name="Ireland A."/>
            <person name="Larimer J."/>
            <person name="McCowan C."/>
            <person name="Murphy C."/>
            <person name="Pearson M."/>
            <person name="Poon T.W."/>
            <person name="Priest M."/>
            <person name="Roberts A."/>
            <person name="Saif S."/>
            <person name="Shea T."/>
            <person name="Sisk P."/>
            <person name="Sykes S."/>
            <person name="Wortman J."/>
            <person name="Nusbaum C."/>
            <person name="Birren B."/>
        </authorList>
    </citation>
    <scope>NUCLEOTIDE SEQUENCE [LARGE SCALE GENOMIC DNA]</scope>
    <source>
        <strain evidence="4 5">CJ01A1</strain>
    </source>
</reference>
<dbReference type="EMBL" id="ANIX01003206">
    <property type="protein sequence ID" value="ETP08005.1"/>
    <property type="molecule type" value="Genomic_DNA"/>
</dbReference>
<dbReference type="OrthoDB" id="122562at2759"/>
<sequence>MLCRRLSEPSKLLTVASEFGRGTVPYSRIVKKPAQLLVNQHRDLVYFNYQLVHLRINEYVAAIHSKGSPLRMCWAFIDGTKQYVARPSARENPASEYENLQRALFNGHPRRHCFNWQSLQAPDGLIVSLFGPLEGRRHDYSMLNLSGLVDLMENDQSGIFCGKIIYGDPAYRCSRFICCPSIDTSTIAVKFNRDMNSVRESVEWGFGRVKTQWEFLNWDKKNRARHTAVGNLFFVGVL</sequence>
<dbReference type="Pfam" id="PF13359">
    <property type="entry name" value="DDE_Tnp_4"/>
    <property type="match status" value="1"/>
</dbReference>
<dbReference type="Proteomes" id="UP000018958">
    <property type="component" value="Unassembled WGS sequence"/>
</dbReference>
<evidence type="ECO:0000313" key="4">
    <source>
        <dbReference type="EMBL" id="ETP08005.1"/>
    </source>
</evidence>
<dbReference type="InterPro" id="IPR027806">
    <property type="entry name" value="HARBI1_dom"/>
</dbReference>
<evidence type="ECO:0000256" key="1">
    <source>
        <dbReference type="ARBA" id="ARBA00001968"/>
    </source>
</evidence>
<gene>
    <name evidence="4" type="ORF">F441_15896</name>
</gene>
<accession>W2WBS1</accession>
<feature type="domain" description="DDE Tnp4" evidence="3">
    <location>
        <begin position="77"/>
        <end position="219"/>
    </location>
</feature>
<protein>
    <recommendedName>
        <fullName evidence="3">DDE Tnp4 domain-containing protein</fullName>
    </recommendedName>
</protein>
<comment type="cofactor">
    <cofactor evidence="1">
        <name>a divalent metal cation</name>
        <dbReference type="ChEBI" id="CHEBI:60240"/>
    </cofactor>
</comment>
<name>W2WBS1_PHYNI</name>
<evidence type="ECO:0000259" key="3">
    <source>
        <dbReference type="Pfam" id="PF13359"/>
    </source>
</evidence>
<proteinExistence type="predicted"/>
<dbReference type="AlphaFoldDB" id="W2WBS1"/>
<dbReference type="GO" id="GO:0046872">
    <property type="term" value="F:metal ion binding"/>
    <property type="evidence" value="ECO:0007669"/>
    <property type="project" value="UniProtKB-KW"/>
</dbReference>